<keyword evidence="2" id="KW-0489">Methyltransferase</keyword>
<evidence type="ECO:0000256" key="5">
    <source>
        <dbReference type="ARBA" id="ARBA00022747"/>
    </source>
</evidence>
<dbReference type="InterPro" id="IPR003356">
    <property type="entry name" value="DNA_methylase_A-5"/>
</dbReference>
<dbReference type="GO" id="GO:0008170">
    <property type="term" value="F:N-methyltransferase activity"/>
    <property type="evidence" value="ECO:0007669"/>
    <property type="project" value="InterPro"/>
</dbReference>
<evidence type="ECO:0000313" key="9">
    <source>
        <dbReference type="Proteomes" id="UP000263642"/>
    </source>
</evidence>
<protein>
    <submittedName>
        <fullName evidence="8">Uncharacterized protein</fullName>
    </submittedName>
</protein>
<dbReference type="CDD" id="cd02440">
    <property type="entry name" value="AdoMet_MTases"/>
    <property type="match status" value="1"/>
</dbReference>
<comment type="caution">
    <text evidence="8">The sequence shown here is derived from an EMBL/GenBank/DDBJ whole genome shotgun (WGS) entry which is preliminary data.</text>
</comment>
<comment type="similarity">
    <text evidence="1">Belongs to the N(4)/N(6)-methyltransferase family.</text>
</comment>
<feature type="domain" description="DNA methylase adenine-specific" evidence="6">
    <location>
        <begin position="16"/>
        <end position="244"/>
    </location>
</feature>
<dbReference type="InterPro" id="IPR050953">
    <property type="entry name" value="N4_N6_ade-DNA_methylase"/>
</dbReference>
<evidence type="ECO:0000256" key="3">
    <source>
        <dbReference type="ARBA" id="ARBA00022679"/>
    </source>
</evidence>
<evidence type="ECO:0000259" key="7">
    <source>
        <dbReference type="Pfam" id="PF22837"/>
    </source>
</evidence>
<keyword evidence="3" id="KW-0808">Transferase</keyword>
<dbReference type="Gene3D" id="3.40.50.150">
    <property type="entry name" value="Vaccinia Virus protein VP39"/>
    <property type="match status" value="1"/>
</dbReference>
<dbReference type="EMBL" id="DQAY01000038">
    <property type="protein sequence ID" value="HCO22584.1"/>
    <property type="molecule type" value="Genomic_DNA"/>
</dbReference>
<dbReference type="GO" id="GO:0003677">
    <property type="term" value="F:DNA binding"/>
    <property type="evidence" value="ECO:0007669"/>
    <property type="project" value="InterPro"/>
</dbReference>
<evidence type="ECO:0000256" key="1">
    <source>
        <dbReference type="ARBA" id="ARBA00006594"/>
    </source>
</evidence>
<reference evidence="8 9" key="1">
    <citation type="journal article" date="2018" name="Nat. Biotechnol.">
        <title>A standardized bacterial taxonomy based on genome phylogeny substantially revises the tree of life.</title>
        <authorList>
            <person name="Parks D.H."/>
            <person name="Chuvochina M."/>
            <person name="Waite D.W."/>
            <person name="Rinke C."/>
            <person name="Skarshewski A."/>
            <person name="Chaumeil P.A."/>
            <person name="Hugenholtz P."/>
        </authorList>
    </citation>
    <scope>NUCLEOTIDE SEQUENCE [LARGE SCALE GENOMIC DNA]</scope>
    <source>
        <strain evidence="8">UBA9375</strain>
    </source>
</reference>
<feature type="domain" description="Type II methyltransferase M.Eco57I C-terminal" evidence="7">
    <location>
        <begin position="281"/>
        <end position="342"/>
    </location>
</feature>
<dbReference type="SUPFAM" id="SSF53335">
    <property type="entry name" value="S-adenosyl-L-methionine-dependent methyltransferases"/>
    <property type="match status" value="1"/>
</dbReference>
<dbReference type="PRINTS" id="PR00507">
    <property type="entry name" value="N12N6MTFRASE"/>
</dbReference>
<dbReference type="Pfam" id="PF22837">
    <property type="entry name" value="M_Eco57I_C"/>
    <property type="match status" value="1"/>
</dbReference>
<gene>
    <name evidence="8" type="ORF">DIT97_05795</name>
</gene>
<dbReference type="PROSITE" id="PS00092">
    <property type="entry name" value="N6_MTASE"/>
    <property type="match status" value="1"/>
</dbReference>
<dbReference type="GO" id="GO:0032259">
    <property type="term" value="P:methylation"/>
    <property type="evidence" value="ECO:0007669"/>
    <property type="project" value="UniProtKB-KW"/>
</dbReference>
<evidence type="ECO:0000313" key="8">
    <source>
        <dbReference type="EMBL" id="HCO22584.1"/>
    </source>
</evidence>
<dbReference type="InterPro" id="IPR002052">
    <property type="entry name" value="DNA_methylase_N6_adenine_CS"/>
</dbReference>
<dbReference type="GO" id="GO:0009007">
    <property type="term" value="F:site-specific DNA-methyltransferase (adenine-specific) activity"/>
    <property type="evidence" value="ECO:0007669"/>
    <property type="project" value="UniProtKB-EC"/>
</dbReference>
<dbReference type="InterPro" id="IPR029063">
    <property type="entry name" value="SAM-dependent_MTases_sf"/>
</dbReference>
<dbReference type="AlphaFoldDB" id="A0A3D3R166"/>
<keyword evidence="5" id="KW-0680">Restriction system</keyword>
<sequence length="346" mass="38331">MHRRFVSNMELGCPKRSLGAFYTPEVLSDILCQWAITDATNTVLEPSFGGCGFLQSAKSTLTRLGQPAPVKQLYGCDIDPRAFGHLQSILSQPVDTERFHLGDFLAFKPHETWPAKFSAVVGNPPYLPYRKIDRAARARARAILSAAGFDIDLGASLWAYFVALSCHYVETGGRTAWILPSSFLHANYAIDLRKFLARQFPTMRAFELEQRFFVADGTEEKTIVLLAANKVDQTLNVPNASTDIDLVRCKGLEELTEAIQNWDNGYSERTLNCGTSVADGLQTDARALMADLAKSTSATLLGDHVDIRIGLVTGNNKFFVLDESTRRQSHLNSNELLGILSKFKYA</sequence>
<dbReference type="InterPro" id="IPR054520">
    <property type="entry name" value="M_Eco57I_C"/>
</dbReference>
<proteinExistence type="inferred from homology"/>
<accession>A0A3D3R166</accession>
<dbReference type="PANTHER" id="PTHR33841:SF5">
    <property type="entry name" value="DNA METHYLASE (MODIFICATION METHYLASE) (METHYLTRANSFERASE)-RELATED"/>
    <property type="match status" value="1"/>
</dbReference>
<evidence type="ECO:0000259" key="6">
    <source>
        <dbReference type="Pfam" id="PF02384"/>
    </source>
</evidence>
<dbReference type="Pfam" id="PF02384">
    <property type="entry name" value="N6_Mtase"/>
    <property type="match status" value="1"/>
</dbReference>
<feature type="non-terminal residue" evidence="8">
    <location>
        <position position="346"/>
    </location>
</feature>
<dbReference type="PANTHER" id="PTHR33841">
    <property type="entry name" value="DNA METHYLTRANSFERASE YEEA-RELATED"/>
    <property type="match status" value="1"/>
</dbReference>
<dbReference type="Proteomes" id="UP000263642">
    <property type="component" value="Unassembled WGS sequence"/>
</dbReference>
<keyword evidence="4" id="KW-0949">S-adenosyl-L-methionine</keyword>
<organism evidence="8 9">
    <name type="scientific">Gimesia maris</name>
    <dbReference type="NCBI Taxonomy" id="122"/>
    <lineage>
        <taxon>Bacteria</taxon>
        <taxon>Pseudomonadati</taxon>
        <taxon>Planctomycetota</taxon>
        <taxon>Planctomycetia</taxon>
        <taxon>Planctomycetales</taxon>
        <taxon>Planctomycetaceae</taxon>
        <taxon>Gimesia</taxon>
    </lineage>
</organism>
<evidence type="ECO:0000256" key="4">
    <source>
        <dbReference type="ARBA" id="ARBA00022691"/>
    </source>
</evidence>
<name>A0A3D3R166_9PLAN</name>
<evidence type="ECO:0000256" key="2">
    <source>
        <dbReference type="ARBA" id="ARBA00022603"/>
    </source>
</evidence>
<dbReference type="GO" id="GO:0009307">
    <property type="term" value="P:DNA restriction-modification system"/>
    <property type="evidence" value="ECO:0007669"/>
    <property type="project" value="UniProtKB-KW"/>
</dbReference>